<dbReference type="InterPro" id="IPR008766">
    <property type="entry name" value="Replication_gene_A-like"/>
</dbReference>
<evidence type="ECO:0000259" key="7">
    <source>
        <dbReference type="Pfam" id="PF05840"/>
    </source>
</evidence>
<comment type="function">
    <text evidence="1">Possible endonuclease which induces a single-strand cut and initiates DNA replication.</text>
</comment>
<dbReference type="GO" id="GO:0004519">
    <property type="term" value="F:endonuclease activity"/>
    <property type="evidence" value="ECO:0007669"/>
    <property type="project" value="UniProtKB-KW"/>
</dbReference>
<evidence type="ECO:0000313" key="8">
    <source>
        <dbReference type="EMBL" id="WGK88329.1"/>
    </source>
</evidence>
<sequence length="644" mass="73604">MNLNQIHPPAASKIQHLLIDKDWKQKLIASRLFTDEEVSSLSNGILPEAPPNNKPLGLRLCNPQQIAGITKDIVLANSREIDRLNFLEMLNFITPQEFAARQESFVKNLHIYERNESKRGIDFALPTQQAIKRACDFRAVKRQLVKIANEERINEEANFAQVGGTTNQPYCSDRTLAFRKQQQEITEETLSKIYVSGKHSDQLITLAELAQNQELQKFNRLYHLTKNIEQLADEAGLTGYFVTFTAPANFHPNPMMGRKSYDQANIRNAHIHIQNAWKLIRARLAKAGIPLSPTTFFGLRTVEMHQDGCAHWHLMIFTTPENFSVFNKLANKVFPGYNQWEYEVIDKSKGDAASYIFKYIAKAVDSSQFTHAKLNPDSMDSKLLALDKSVLTHAARVSAALKAQRIRQYQCFGLGNSLTKYRLINKIQEHVDSFDSPSVRTTLLACRMYNDGSRNKEGRNLAGFKNLIVGFTDHIKLVKEEYFNRFGEKAQRITGLEFDCGYLYELPRYDIHTSLPNLLEAENTRLYSVTPALDAIHIAATNEELDQLERETFRMNQHAANDDDIDDDFFKEQESTVTVIYSDPSKAYRPQGANDKRPTASDLLQIVKETNIRRYNVNYIDIPTMKIHKPPLDADEILALLSNW</sequence>
<evidence type="ECO:0000256" key="4">
    <source>
        <dbReference type="ARBA" id="ARBA00022722"/>
    </source>
</evidence>
<evidence type="ECO:0000256" key="1">
    <source>
        <dbReference type="ARBA" id="ARBA00003293"/>
    </source>
</evidence>
<feature type="domain" description="Replication gene A protein-like" evidence="7">
    <location>
        <begin position="128"/>
        <end position="366"/>
    </location>
</feature>
<name>A0ABY8MLW2_9PSED</name>
<dbReference type="Proteomes" id="UP001243713">
    <property type="component" value="Chromosome"/>
</dbReference>
<protein>
    <submittedName>
        <fullName evidence="8">Replication endonuclease</fullName>
    </submittedName>
</protein>
<keyword evidence="9" id="KW-1185">Reference proteome</keyword>
<evidence type="ECO:0000256" key="3">
    <source>
        <dbReference type="ARBA" id="ARBA00022705"/>
    </source>
</evidence>
<keyword evidence="4" id="KW-0540">Nuclease</keyword>
<evidence type="ECO:0000256" key="2">
    <source>
        <dbReference type="ARBA" id="ARBA00009260"/>
    </source>
</evidence>
<proteinExistence type="inferred from homology"/>
<keyword evidence="6" id="KW-0378">Hydrolase</keyword>
<dbReference type="RefSeq" id="WP_280161500.1">
    <property type="nucleotide sequence ID" value="NZ_CP093428.1"/>
</dbReference>
<evidence type="ECO:0000256" key="5">
    <source>
        <dbReference type="ARBA" id="ARBA00022759"/>
    </source>
</evidence>
<evidence type="ECO:0000313" key="9">
    <source>
        <dbReference type="Proteomes" id="UP001243713"/>
    </source>
</evidence>
<keyword evidence="5 8" id="KW-0255">Endonuclease</keyword>
<organism evidence="8 9">
    <name type="scientific">Pseudomonas migulae</name>
    <dbReference type="NCBI Taxonomy" id="78543"/>
    <lineage>
        <taxon>Bacteria</taxon>
        <taxon>Pseudomonadati</taxon>
        <taxon>Pseudomonadota</taxon>
        <taxon>Gammaproteobacteria</taxon>
        <taxon>Pseudomonadales</taxon>
        <taxon>Pseudomonadaceae</taxon>
        <taxon>Pseudomonas</taxon>
    </lineage>
</organism>
<gene>
    <name evidence="8" type="ORF">MOQ58_17505</name>
</gene>
<accession>A0ABY8MLW2</accession>
<reference evidence="8 9" key="1">
    <citation type="submission" date="2022-03" db="EMBL/GenBank/DDBJ databases">
        <title>Plant growth promoting endophytes with ACC deaminase activity.</title>
        <authorList>
            <person name="Charles T."/>
            <person name="Van Dyk A."/>
            <person name="Cheng J."/>
            <person name="Heil J."/>
        </authorList>
    </citation>
    <scope>NUCLEOTIDE SEQUENCE [LARGE SCALE GENOMIC DNA]</scope>
    <source>
        <strain evidence="8 9">8R6</strain>
    </source>
</reference>
<comment type="similarity">
    <text evidence="2">Belongs to the phage GPA family.</text>
</comment>
<evidence type="ECO:0000256" key="6">
    <source>
        <dbReference type="ARBA" id="ARBA00022801"/>
    </source>
</evidence>
<dbReference type="EMBL" id="CP093428">
    <property type="protein sequence ID" value="WGK88329.1"/>
    <property type="molecule type" value="Genomic_DNA"/>
</dbReference>
<dbReference type="Pfam" id="PF05840">
    <property type="entry name" value="Phage_GPA"/>
    <property type="match status" value="1"/>
</dbReference>
<keyword evidence="3" id="KW-0235">DNA replication</keyword>